<comment type="function">
    <text evidence="6">Catalyzes the conversion of (8S)-3',8-cyclo-7,8-dihydroguanosine 5'-triphosphate to cyclic pyranopterin monophosphate (cPMP).</text>
</comment>
<dbReference type="InterPro" id="IPR023045">
    <property type="entry name" value="MoaC"/>
</dbReference>
<protein>
    <recommendedName>
        <fullName evidence="3 6">Cyclic pyranopterin monophosphate synthase</fullName>
        <ecNumber evidence="3 6">4.6.1.17</ecNumber>
    </recommendedName>
    <alternativeName>
        <fullName evidence="6">Molybdenum cofactor biosynthesis protein C</fullName>
    </alternativeName>
</protein>
<dbReference type="GO" id="GO:0006777">
    <property type="term" value="P:Mo-molybdopterin cofactor biosynthetic process"/>
    <property type="evidence" value="ECO:0007669"/>
    <property type="project" value="UniProtKB-UniRule"/>
</dbReference>
<dbReference type="EC" id="4.6.1.17" evidence="3 6"/>
<evidence type="ECO:0000313" key="9">
    <source>
        <dbReference type="EMBL" id="HJG80631.1"/>
    </source>
</evidence>
<gene>
    <name evidence="6 9" type="primary">moaC</name>
    <name evidence="9" type="ORF">K8V08_09500</name>
</gene>
<evidence type="ECO:0000259" key="8">
    <source>
        <dbReference type="Pfam" id="PF01967"/>
    </source>
</evidence>
<organism evidence="9 10">
    <name type="scientific">Brevibacterium senegalense</name>
    <dbReference type="NCBI Taxonomy" id="1033736"/>
    <lineage>
        <taxon>Bacteria</taxon>
        <taxon>Bacillati</taxon>
        <taxon>Actinomycetota</taxon>
        <taxon>Actinomycetes</taxon>
        <taxon>Micrococcales</taxon>
        <taxon>Brevibacteriaceae</taxon>
        <taxon>Brevibacterium</taxon>
    </lineage>
</organism>
<feature type="active site" evidence="6">
    <location>
        <position position="166"/>
    </location>
</feature>
<evidence type="ECO:0000256" key="7">
    <source>
        <dbReference type="SAM" id="MobiDB-lite"/>
    </source>
</evidence>
<dbReference type="EMBL" id="DYUK01000204">
    <property type="protein sequence ID" value="HJG80631.1"/>
    <property type="molecule type" value="Genomic_DNA"/>
</dbReference>
<evidence type="ECO:0000256" key="4">
    <source>
        <dbReference type="ARBA" id="ARBA00023150"/>
    </source>
</evidence>
<dbReference type="NCBIfam" id="NF006870">
    <property type="entry name" value="PRK09364.1"/>
    <property type="match status" value="1"/>
</dbReference>
<proteinExistence type="inferred from homology"/>
<dbReference type="InterPro" id="IPR050105">
    <property type="entry name" value="MoCo_biosynth_MoaA/MoaC"/>
</dbReference>
<feature type="binding site" evidence="6">
    <location>
        <begin position="151"/>
        <end position="152"/>
    </location>
    <ligand>
        <name>substrate</name>
    </ligand>
</feature>
<feature type="domain" description="Molybdopterin cofactor biosynthesis C (MoaC)" evidence="8">
    <location>
        <begin position="52"/>
        <end position="188"/>
    </location>
</feature>
<comment type="catalytic activity">
    <reaction evidence="1 6">
        <text>(8S)-3',8-cyclo-7,8-dihydroguanosine 5'-triphosphate = cyclic pyranopterin phosphate + diphosphate</text>
        <dbReference type="Rhea" id="RHEA:49580"/>
        <dbReference type="ChEBI" id="CHEBI:33019"/>
        <dbReference type="ChEBI" id="CHEBI:59648"/>
        <dbReference type="ChEBI" id="CHEBI:131766"/>
        <dbReference type="EC" id="4.6.1.17"/>
    </reaction>
</comment>
<dbReference type="AlphaFoldDB" id="A0A921MFS6"/>
<evidence type="ECO:0000256" key="6">
    <source>
        <dbReference type="HAMAP-Rule" id="MF_01224"/>
    </source>
</evidence>
<keyword evidence="5 6" id="KW-0456">Lyase</keyword>
<dbReference type="CDD" id="cd01420">
    <property type="entry name" value="MoaC_PE"/>
    <property type="match status" value="1"/>
</dbReference>
<dbReference type="InterPro" id="IPR002820">
    <property type="entry name" value="Mopterin_CF_biosynth-C_dom"/>
</dbReference>
<feature type="region of interest" description="Disordered" evidence="7">
    <location>
        <begin position="1"/>
        <end position="38"/>
    </location>
</feature>
<dbReference type="PANTHER" id="PTHR22960">
    <property type="entry name" value="MOLYBDOPTERIN COFACTOR SYNTHESIS PROTEIN A"/>
    <property type="match status" value="1"/>
</dbReference>
<name>A0A921MFS6_9MICO</name>
<dbReference type="Proteomes" id="UP000784435">
    <property type="component" value="Unassembled WGS sequence"/>
</dbReference>
<evidence type="ECO:0000256" key="3">
    <source>
        <dbReference type="ARBA" id="ARBA00012575"/>
    </source>
</evidence>
<reference evidence="9" key="1">
    <citation type="journal article" date="2021" name="PeerJ">
        <title>Extensive microbial diversity within the chicken gut microbiome revealed by metagenomics and culture.</title>
        <authorList>
            <person name="Gilroy R."/>
            <person name="Ravi A."/>
            <person name="Getino M."/>
            <person name="Pursley I."/>
            <person name="Horton D.L."/>
            <person name="Alikhan N.F."/>
            <person name="Baker D."/>
            <person name="Gharbi K."/>
            <person name="Hall N."/>
            <person name="Watson M."/>
            <person name="Adriaenssens E.M."/>
            <person name="Foster-Nyarko E."/>
            <person name="Jarju S."/>
            <person name="Secka A."/>
            <person name="Antonio M."/>
            <person name="Oren A."/>
            <person name="Chaudhuri R.R."/>
            <person name="La Ragione R."/>
            <person name="Hildebrand F."/>
            <person name="Pallen M.J."/>
        </authorList>
    </citation>
    <scope>NUCLEOTIDE SEQUENCE</scope>
    <source>
        <strain evidence="9">ChiGjej5B5-7349</strain>
    </source>
</reference>
<dbReference type="NCBIfam" id="TIGR00581">
    <property type="entry name" value="moaC"/>
    <property type="match status" value="1"/>
</dbReference>
<evidence type="ECO:0000313" key="10">
    <source>
        <dbReference type="Proteomes" id="UP000784435"/>
    </source>
</evidence>
<sequence length="195" mass="20738">MSAHDQSEPREQEDHRVQGDRLEQGNRQPDAHDDARTEGRLTHVREDGSAHMVDVSAKAVTARVAIASSRLTTRAEVVDQMLDGTLPKGDALAVARIAGIMAAKRTPDLVPLCHPLPLTGVAVDLERAADDPGAIEVRARVKTTGVTGVEMEALTAASVAALTLYDMVKALDREAVIGPTRVEHKAGGASGDWSR</sequence>
<comment type="caution">
    <text evidence="9">The sequence shown here is derived from an EMBL/GenBank/DDBJ whole genome shotgun (WGS) entry which is preliminary data.</text>
</comment>
<evidence type="ECO:0000256" key="2">
    <source>
        <dbReference type="ARBA" id="ARBA00005046"/>
    </source>
</evidence>
<accession>A0A921MFS6</accession>
<dbReference type="Pfam" id="PF01967">
    <property type="entry name" value="MoaC"/>
    <property type="match status" value="1"/>
</dbReference>
<dbReference type="SUPFAM" id="SSF55040">
    <property type="entry name" value="Molybdenum cofactor biosynthesis protein C, MoaC"/>
    <property type="match status" value="1"/>
</dbReference>
<dbReference type="InterPro" id="IPR047594">
    <property type="entry name" value="MoaC_bact/euk"/>
</dbReference>
<dbReference type="Gene3D" id="3.30.70.640">
    <property type="entry name" value="Molybdopterin cofactor biosynthesis C (MoaC) domain"/>
    <property type="match status" value="1"/>
</dbReference>
<keyword evidence="4 6" id="KW-0501">Molybdenum cofactor biosynthesis</keyword>
<dbReference type="InterPro" id="IPR036522">
    <property type="entry name" value="MoaC_sf"/>
</dbReference>
<comment type="pathway">
    <text evidence="2 6">Cofactor biosynthesis; molybdopterin biosynthesis.</text>
</comment>
<reference evidence="9" key="2">
    <citation type="submission" date="2021-09" db="EMBL/GenBank/DDBJ databases">
        <authorList>
            <person name="Gilroy R."/>
        </authorList>
    </citation>
    <scope>NUCLEOTIDE SEQUENCE</scope>
    <source>
        <strain evidence="9">ChiGjej5B5-7349</strain>
    </source>
</reference>
<evidence type="ECO:0000256" key="5">
    <source>
        <dbReference type="ARBA" id="ARBA00023239"/>
    </source>
</evidence>
<evidence type="ECO:0000256" key="1">
    <source>
        <dbReference type="ARBA" id="ARBA00001637"/>
    </source>
</evidence>
<comment type="subunit">
    <text evidence="6">Homohexamer; trimer of dimers.</text>
</comment>
<feature type="binding site" evidence="6">
    <location>
        <begin position="112"/>
        <end position="114"/>
    </location>
    <ligand>
        <name>substrate</name>
    </ligand>
</feature>
<dbReference type="HAMAP" id="MF_01224_B">
    <property type="entry name" value="MoaC_B"/>
    <property type="match status" value="1"/>
</dbReference>
<comment type="similarity">
    <text evidence="6">Belongs to the MoaC family.</text>
</comment>
<dbReference type="GO" id="GO:0061799">
    <property type="term" value="F:cyclic pyranopterin monophosphate synthase activity"/>
    <property type="evidence" value="ECO:0007669"/>
    <property type="project" value="UniProtKB-UniRule"/>
</dbReference>